<accession>A0A238IY15</accession>
<organism evidence="2 3">
    <name type="scientific">Boseongicola aestuarii</name>
    <dbReference type="NCBI Taxonomy" id="1470561"/>
    <lineage>
        <taxon>Bacteria</taxon>
        <taxon>Pseudomonadati</taxon>
        <taxon>Pseudomonadota</taxon>
        <taxon>Alphaproteobacteria</taxon>
        <taxon>Rhodobacterales</taxon>
        <taxon>Paracoccaceae</taxon>
        <taxon>Boseongicola</taxon>
    </lineage>
</organism>
<dbReference type="InterPro" id="IPR005025">
    <property type="entry name" value="FMN_Rdtase-like_dom"/>
</dbReference>
<evidence type="ECO:0000259" key="1">
    <source>
        <dbReference type="Pfam" id="PF03358"/>
    </source>
</evidence>
<feature type="domain" description="NADPH-dependent FMN reductase-like" evidence="1">
    <location>
        <begin position="2"/>
        <end position="136"/>
    </location>
</feature>
<dbReference type="PANTHER" id="PTHR30543:SF21">
    <property type="entry name" value="NAD(P)H-DEPENDENT FMN REDUCTASE LOT6"/>
    <property type="match status" value="1"/>
</dbReference>
<dbReference type="InterPro" id="IPR050712">
    <property type="entry name" value="NAD(P)H-dep_reductase"/>
</dbReference>
<name>A0A238IY15_9RHOB</name>
<dbReference type="InterPro" id="IPR029039">
    <property type="entry name" value="Flavoprotein-like_sf"/>
</dbReference>
<dbReference type="Proteomes" id="UP000201838">
    <property type="component" value="Unassembled WGS sequence"/>
</dbReference>
<proteinExistence type="predicted"/>
<evidence type="ECO:0000313" key="3">
    <source>
        <dbReference type="Proteomes" id="UP000201838"/>
    </source>
</evidence>
<keyword evidence="2" id="KW-0560">Oxidoreductase</keyword>
<dbReference type="Gene3D" id="3.40.50.360">
    <property type="match status" value="1"/>
</dbReference>
<dbReference type="SUPFAM" id="SSF52218">
    <property type="entry name" value="Flavoproteins"/>
    <property type="match status" value="1"/>
</dbReference>
<dbReference type="RefSeq" id="WP_093973278.1">
    <property type="nucleotide sequence ID" value="NZ_FXXQ01000003.1"/>
</dbReference>
<dbReference type="EC" id="1.7.-.-" evidence="2"/>
<dbReference type="Pfam" id="PF03358">
    <property type="entry name" value="FMN_red"/>
    <property type="match status" value="1"/>
</dbReference>
<sequence length="176" mass="18657">MLLGISGSLRAEATNRKLIREAGRHFGGDFVEADIRLPLYDGDAEQASGIPASVQLLADQIAAAEAVVISTPEYNQSFSGSLKNALDWVSRTKGGPWAGKPVALMSAASGRAGGARANYALRLAMTPFRTRLLPMEVLLAASRDAFDENGRLISERVDTQVADLMAALKSEIARGA</sequence>
<dbReference type="GO" id="GO:0010181">
    <property type="term" value="F:FMN binding"/>
    <property type="evidence" value="ECO:0007669"/>
    <property type="project" value="TreeGrafter"/>
</dbReference>
<dbReference type="GO" id="GO:0005829">
    <property type="term" value="C:cytosol"/>
    <property type="evidence" value="ECO:0007669"/>
    <property type="project" value="TreeGrafter"/>
</dbReference>
<reference evidence="3" key="1">
    <citation type="submission" date="2017-05" db="EMBL/GenBank/DDBJ databases">
        <authorList>
            <person name="Rodrigo-Torres L."/>
            <person name="Arahal R. D."/>
            <person name="Lucena T."/>
        </authorList>
    </citation>
    <scope>NUCLEOTIDE SEQUENCE [LARGE SCALE GENOMIC DNA]</scope>
    <source>
        <strain evidence="3">CECT 8489</strain>
    </source>
</reference>
<evidence type="ECO:0000313" key="2">
    <source>
        <dbReference type="EMBL" id="SMX23307.1"/>
    </source>
</evidence>
<keyword evidence="3" id="KW-1185">Reference proteome</keyword>
<dbReference type="GO" id="GO:0016491">
    <property type="term" value="F:oxidoreductase activity"/>
    <property type="evidence" value="ECO:0007669"/>
    <property type="project" value="UniProtKB-KW"/>
</dbReference>
<dbReference type="PANTHER" id="PTHR30543">
    <property type="entry name" value="CHROMATE REDUCTASE"/>
    <property type="match status" value="1"/>
</dbReference>
<protein>
    <submittedName>
        <fullName evidence="2">FMN-dependent NADPH-azoreductase</fullName>
        <ecNumber evidence="2">1.7.-.-</ecNumber>
    </submittedName>
</protein>
<dbReference type="EMBL" id="FXXQ01000003">
    <property type="protein sequence ID" value="SMX23307.1"/>
    <property type="molecule type" value="Genomic_DNA"/>
</dbReference>
<dbReference type="AlphaFoldDB" id="A0A238IY15"/>
<dbReference type="OrthoDB" id="9812295at2"/>
<gene>
    <name evidence="2" type="primary">azr</name>
    <name evidence="2" type="ORF">BOA8489_01412</name>
</gene>